<evidence type="ECO:0000256" key="3">
    <source>
        <dbReference type="RuleBase" id="RU362118"/>
    </source>
</evidence>
<comment type="similarity">
    <text evidence="3">Belongs to the trans-sulfuration enzymes family.</text>
</comment>
<dbReference type="KEGG" id="adz:ADFLV_2280"/>
<sequence>MNNKTFNHIPCGQTLPLNNIHAVSVSMPSLQDVIDYEEQTPEILEKITTAYPRFIIHPYLKLLANYLKEKYEVCDNYEIILLSSQKAVKAVSCRYFIHNKFEFDEPFGVIKVLKGRQYQKVLKFIQHLGYNLSSRLAQDYLYKVGRIPKLHDEELENESKAKEILISTLAKAYKQPSQNVCLNPSGMNAMYCVLKGIKNIQARNGRTVLVQLGWLYLDTMNIVNHYFEESKIFYDVTKLDLLEEFLKKDGLKVSAIITEIPTNPLVQTVDLERLKNLCNTYNIPLVIDSTFATPYNLDLNSYADIYVESLTKFACGNADVLMGAIILNQNSKISHISYEFFKHADEPYIKDIQRMAYQIKDYEKRVKKISSNTKKLVNYLQKASFIDEVFYCLSPDFRENYEKLMIDENSLCGIVSVTFKKDFRTVYDKLNFAKGPSLGTEFTLLMPYTYLAHYDLIVSQKGQKLLKQIGLPTNLLRISVGTENIEDIINEFEKINEI</sequence>
<name>A0AAE7BHX4_9BACT</name>
<reference evidence="4 5" key="1">
    <citation type="submission" date="2020-05" db="EMBL/GenBank/DDBJ databases">
        <title>Complete genome sequencing of Campylobacter and Arcobacter type strains.</title>
        <authorList>
            <person name="Miller W.G."/>
            <person name="Yee E."/>
        </authorList>
    </citation>
    <scope>NUCLEOTIDE SEQUENCE [LARGE SCALE GENOMIC DNA]</scope>
    <source>
        <strain evidence="4 5">LMG 25694</strain>
    </source>
</reference>
<dbReference type="InterPro" id="IPR000277">
    <property type="entry name" value="Cys/Met-Metab_PyrdxlP-dep_enz"/>
</dbReference>
<dbReference type="PANTHER" id="PTHR42699:SF1">
    <property type="entry name" value="CYSTATHIONINE GAMMA-SYNTHASE-RELATED"/>
    <property type="match status" value="1"/>
</dbReference>
<keyword evidence="5" id="KW-1185">Reference proteome</keyword>
<evidence type="ECO:0000313" key="5">
    <source>
        <dbReference type="Proteomes" id="UP000503313"/>
    </source>
</evidence>
<dbReference type="GO" id="GO:0030170">
    <property type="term" value="F:pyridoxal phosphate binding"/>
    <property type="evidence" value="ECO:0007669"/>
    <property type="project" value="InterPro"/>
</dbReference>
<dbReference type="GO" id="GO:0019346">
    <property type="term" value="P:transsulfuration"/>
    <property type="evidence" value="ECO:0007669"/>
    <property type="project" value="InterPro"/>
</dbReference>
<evidence type="ECO:0000256" key="2">
    <source>
        <dbReference type="ARBA" id="ARBA00022898"/>
    </source>
</evidence>
<proteinExistence type="inferred from homology"/>
<keyword evidence="2 3" id="KW-0663">Pyridoxal phosphate</keyword>
<dbReference type="PANTHER" id="PTHR42699">
    <property type="match status" value="1"/>
</dbReference>
<organism evidence="4 5">
    <name type="scientific">Arcobacter defluvii</name>
    <dbReference type="NCBI Taxonomy" id="873191"/>
    <lineage>
        <taxon>Bacteria</taxon>
        <taxon>Pseudomonadati</taxon>
        <taxon>Campylobacterota</taxon>
        <taxon>Epsilonproteobacteria</taxon>
        <taxon>Campylobacterales</taxon>
        <taxon>Arcobacteraceae</taxon>
        <taxon>Arcobacter</taxon>
    </lineage>
</organism>
<dbReference type="InterPro" id="IPR051750">
    <property type="entry name" value="Trans-sulfuration_enzymes"/>
</dbReference>
<dbReference type="Gene3D" id="3.40.640.10">
    <property type="entry name" value="Type I PLP-dependent aspartate aminotransferase-like (Major domain)"/>
    <property type="match status" value="1"/>
</dbReference>
<dbReference type="Pfam" id="PF01053">
    <property type="entry name" value="Cys_Met_Meta_PP"/>
    <property type="match status" value="1"/>
</dbReference>
<dbReference type="Gene3D" id="3.90.1150.10">
    <property type="entry name" value="Aspartate Aminotransferase, domain 1"/>
    <property type="match status" value="1"/>
</dbReference>
<evidence type="ECO:0000256" key="1">
    <source>
        <dbReference type="ARBA" id="ARBA00001933"/>
    </source>
</evidence>
<evidence type="ECO:0000313" key="4">
    <source>
        <dbReference type="EMBL" id="QKF78286.1"/>
    </source>
</evidence>
<dbReference type="AlphaFoldDB" id="A0AAE7BHX4"/>
<dbReference type="InterPro" id="IPR015424">
    <property type="entry name" value="PyrdxlP-dep_Trfase"/>
</dbReference>
<dbReference type="EMBL" id="CP053835">
    <property type="protein sequence ID" value="QKF78286.1"/>
    <property type="molecule type" value="Genomic_DNA"/>
</dbReference>
<comment type="cofactor">
    <cofactor evidence="1 3">
        <name>pyridoxal 5'-phosphate</name>
        <dbReference type="ChEBI" id="CHEBI:597326"/>
    </cofactor>
</comment>
<dbReference type="Proteomes" id="UP000503313">
    <property type="component" value="Chromosome"/>
</dbReference>
<accession>A0AAE7BHX4</accession>
<dbReference type="GO" id="GO:0003962">
    <property type="term" value="F:cystathionine gamma-synthase activity"/>
    <property type="evidence" value="ECO:0007669"/>
    <property type="project" value="TreeGrafter"/>
</dbReference>
<dbReference type="RefSeq" id="WP_129012228.1">
    <property type="nucleotide sequence ID" value="NZ_CP053835.1"/>
</dbReference>
<protein>
    <submittedName>
        <fullName evidence="4">Cys/Met metabolism PLP-dependent enzyme</fullName>
    </submittedName>
</protein>
<dbReference type="InterPro" id="IPR015422">
    <property type="entry name" value="PyrdxlP-dep_Trfase_small"/>
</dbReference>
<gene>
    <name evidence="4" type="ORF">ADFLV_2280</name>
</gene>
<dbReference type="InterPro" id="IPR015421">
    <property type="entry name" value="PyrdxlP-dep_Trfase_major"/>
</dbReference>
<dbReference type="SUPFAM" id="SSF53383">
    <property type="entry name" value="PLP-dependent transferases"/>
    <property type="match status" value="1"/>
</dbReference>